<keyword evidence="3" id="KW-1185">Reference proteome</keyword>
<dbReference type="OrthoDB" id="9839863at2"/>
<sequence>MAKKISSSVGKGGKNIVEDTSGQLAAVDSVADNEGNPAPSAELDFSAPPSSTTQTWAVAFPIGDEFVYDPTEFGPAVSLDFQLDVLAREVSGSSHVDITLAILQNESFLATTRADTPRVDGTQLDWTTLSQSGLRAEDFAAVDGGREVPDFSQPFQFGYAFTGEYSTTGLSVKLGIDNMEATVNTIPEPTSIALAFAMSAAVLWHRWWSNDGDGSGG</sequence>
<evidence type="ECO:0000256" key="1">
    <source>
        <dbReference type="SAM" id="MobiDB-lite"/>
    </source>
</evidence>
<feature type="region of interest" description="Disordered" evidence="1">
    <location>
        <begin position="25"/>
        <end position="49"/>
    </location>
</feature>
<evidence type="ECO:0008006" key="4">
    <source>
        <dbReference type="Google" id="ProtNLM"/>
    </source>
</evidence>
<reference evidence="2 3" key="1">
    <citation type="submission" date="2019-08" db="EMBL/GenBank/DDBJ databases">
        <title>Deep-cultivation of Planctomycetes and their phenomic and genomic characterization uncovers novel biology.</title>
        <authorList>
            <person name="Wiegand S."/>
            <person name="Jogler M."/>
            <person name="Boedeker C."/>
            <person name="Pinto D."/>
            <person name="Vollmers J."/>
            <person name="Rivas-Marin E."/>
            <person name="Kohn T."/>
            <person name="Peeters S.H."/>
            <person name="Heuer A."/>
            <person name="Rast P."/>
            <person name="Oberbeckmann S."/>
            <person name="Bunk B."/>
            <person name="Jeske O."/>
            <person name="Meyerdierks A."/>
            <person name="Storesund J.E."/>
            <person name="Kallscheuer N."/>
            <person name="Luecker S."/>
            <person name="Lage O.M."/>
            <person name="Pohl T."/>
            <person name="Merkel B.J."/>
            <person name="Hornburger P."/>
            <person name="Mueller R.-W."/>
            <person name="Bruemmer F."/>
            <person name="Labrenz M."/>
            <person name="Spormann A.M."/>
            <person name="Op den Camp H."/>
            <person name="Overmann J."/>
            <person name="Amann R."/>
            <person name="Jetten M.S.M."/>
            <person name="Mascher T."/>
            <person name="Medema M.H."/>
            <person name="Devos D.P."/>
            <person name="Kaster A.-K."/>
            <person name="Ovreas L."/>
            <person name="Rohde M."/>
            <person name="Galperin M.Y."/>
            <person name="Jogler C."/>
        </authorList>
    </citation>
    <scope>NUCLEOTIDE SEQUENCE [LARGE SCALE GENOMIC DNA]</scope>
    <source>
        <strain evidence="2 3">Pr1d</strain>
    </source>
</reference>
<protein>
    <recommendedName>
        <fullName evidence="4">PEP-CTERM protein-sorting domain-containing protein</fullName>
    </recommendedName>
</protein>
<proteinExistence type="predicted"/>
<dbReference type="EMBL" id="CP042913">
    <property type="protein sequence ID" value="QEG33334.1"/>
    <property type="molecule type" value="Genomic_DNA"/>
</dbReference>
<dbReference type="RefSeq" id="WP_148072117.1">
    <property type="nucleotide sequence ID" value="NZ_CP042913.1"/>
</dbReference>
<gene>
    <name evidence="2" type="ORF">Pr1d_05950</name>
</gene>
<organism evidence="2 3">
    <name type="scientific">Bythopirellula goksoeyrii</name>
    <dbReference type="NCBI Taxonomy" id="1400387"/>
    <lineage>
        <taxon>Bacteria</taxon>
        <taxon>Pseudomonadati</taxon>
        <taxon>Planctomycetota</taxon>
        <taxon>Planctomycetia</taxon>
        <taxon>Pirellulales</taxon>
        <taxon>Lacipirellulaceae</taxon>
        <taxon>Bythopirellula</taxon>
    </lineage>
</organism>
<dbReference type="KEGG" id="bgok:Pr1d_05950"/>
<evidence type="ECO:0000313" key="3">
    <source>
        <dbReference type="Proteomes" id="UP000323917"/>
    </source>
</evidence>
<dbReference type="Proteomes" id="UP000323917">
    <property type="component" value="Chromosome"/>
</dbReference>
<evidence type="ECO:0000313" key="2">
    <source>
        <dbReference type="EMBL" id="QEG33334.1"/>
    </source>
</evidence>
<name>A0A5B9Q2X1_9BACT</name>
<dbReference type="AlphaFoldDB" id="A0A5B9Q2X1"/>
<accession>A0A5B9Q2X1</accession>